<evidence type="ECO:0000313" key="1">
    <source>
        <dbReference type="EMBL" id="KAH3816228.1"/>
    </source>
</evidence>
<keyword evidence="2" id="KW-1185">Reference proteome</keyword>
<gene>
    <name evidence="1" type="ORF">DPMN_117741</name>
</gene>
<reference evidence="1" key="1">
    <citation type="journal article" date="2019" name="bioRxiv">
        <title>The Genome of the Zebra Mussel, Dreissena polymorpha: A Resource for Invasive Species Research.</title>
        <authorList>
            <person name="McCartney M.A."/>
            <person name="Auch B."/>
            <person name="Kono T."/>
            <person name="Mallez S."/>
            <person name="Zhang Y."/>
            <person name="Obille A."/>
            <person name="Becker A."/>
            <person name="Abrahante J.E."/>
            <person name="Garbe J."/>
            <person name="Badalamenti J.P."/>
            <person name="Herman A."/>
            <person name="Mangelson H."/>
            <person name="Liachko I."/>
            <person name="Sullivan S."/>
            <person name="Sone E.D."/>
            <person name="Koren S."/>
            <person name="Silverstein K.A.T."/>
            <person name="Beckman K.B."/>
            <person name="Gohl D.M."/>
        </authorList>
    </citation>
    <scope>NUCLEOTIDE SEQUENCE</scope>
    <source>
        <strain evidence="1">Duluth1</strain>
        <tissue evidence="1">Whole animal</tissue>
    </source>
</reference>
<accession>A0A9D4JPK6</accession>
<name>A0A9D4JPK6_DREPO</name>
<protein>
    <submittedName>
        <fullName evidence="1">Uncharacterized protein</fullName>
    </submittedName>
</protein>
<comment type="caution">
    <text evidence="1">The sequence shown here is derived from an EMBL/GenBank/DDBJ whole genome shotgun (WGS) entry which is preliminary data.</text>
</comment>
<proteinExistence type="predicted"/>
<organism evidence="1 2">
    <name type="scientific">Dreissena polymorpha</name>
    <name type="common">Zebra mussel</name>
    <name type="synonym">Mytilus polymorpha</name>
    <dbReference type="NCBI Taxonomy" id="45954"/>
    <lineage>
        <taxon>Eukaryota</taxon>
        <taxon>Metazoa</taxon>
        <taxon>Spiralia</taxon>
        <taxon>Lophotrochozoa</taxon>
        <taxon>Mollusca</taxon>
        <taxon>Bivalvia</taxon>
        <taxon>Autobranchia</taxon>
        <taxon>Heteroconchia</taxon>
        <taxon>Euheterodonta</taxon>
        <taxon>Imparidentia</taxon>
        <taxon>Neoheterodontei</taxon>
        <taxon>Myida</taxon>
        <taxon>Dreissenoidea</taxon>
        <taxon>Dreissenidae</taxon>
        <taxon>Dreissena</taxon>
    </lineage>
</organism>
<sequence length="194" mass="22308">MKSINYYSNIRKNDLLPGGHVFQQTKIIFKLIQDVIGTFVLTKENASPKIVVTNLLTKFQEYRSINAAPSVLTRFYYSHITKNAPPPVDRVFQPNGTIFQFVQYIIGANLLTKFHDDRTINVASRVLTRVYYSHIRKNALSPGGHVFLPNGIIFELVQDMIDTYLLTKFHKDRSIYVATRVTRGPERPKVAHLR</sequence>
<reference evidence="1" key="2">
    <citation type="submission" date="2020-11" db="EMBL/GenBank/DDBJ databases">
        <authorList>
            <person name="McCartney M.A."/>
            <person name="Auch B."/>
            <person name="Kono T."/>
            <person name="Mallez S."/>
            <person name="Becker A."/>
            <person name="Gohl D.M."/>
            <person name="Silverstein K.A.T."/>
            <person name="Koren S."/>
            <person name="Bechman K.B."/>
            <person name="Herman A."/>
            <person name="Abrahante J.E."/>
            <person name="Garbe J."/>
        </authorList>
    </citation>
    <scope>NUCLEOTIDE SEQUENCE</scope>
    <source>
        <strain evidence="1">Duluth1</strain>
        <tissue evidence="1">Whole animal</tissue>
    </source>
</reference>
<dbReference type="Proteomes" id="UP000828390">
    <property type="component" value="Unassembled WGS sequence"/>
</dbReference>
<evidence type="ECO:0000313" key="2">
    <source>
        <dbReference type="Proteomes" id="UP000828390"/>
    </source>
</evidence>
<dbReference type="EMBL" id="JAIWYP010000005">
    <property type="protein sequence ID" value="KAH3816228.1"/>
    <property type="molecule type" value="Genomic_DNA"/>
</dbReference>
<dbReference type="AlphaFoldDB" id="A0A9D4JPK6"/>